<dbReference type="GO" id="GO:0006979">
    <property type="term" value="P:response to oxidative stress"/>
    <property type="evidence" value="ECO:0007669"/>
    <property type="project" value="InterPro"/>
</dbReference>
<sequence>MVLEGPREQQHQDPEAPWPGVFSCANILALALGGPYWDVRLSRRDLKTANRSLANVNLPSAGSSLDKGSRRLT</sequence>
<protein>
    <recommendedName>
        <fullName evidence="1">Plant heme peroxidase family profile domain-containing protein</fullName>
    </recommendedName>
</protein>
<reference evidence="2" key="1">
    <citation type="submission" date="2015-06" db="UniProtKB">
        <authorList>
            <consortium name="EnsemblPlants"/>
        </authorList>
    </citation>
    <scope>IDENTIFICATION</scope>
</reference>
<dbReference type="EnsemblPlants" id="EMT26114">
    <property type="protein sequence ID" value="EMT26114"/>
    <property type="gene ID" value="F775_44052"/>
</dbReference>
<dbReference type="AlphaFoldDB" id="M8BVY1"/>
<proteinExistence type="predicted"/>
<feature type="domain" description="Plant heme peroxidase family profile" evidence="1">
    <location>
        <begin position="19"/>
        <end position="73"/>
    </location>
</feature>
<dbReference type="InterPro" id="IPR002016">
    <property type="entry name" value="Haem_peroxidase"/>
</dbReference>
<evidence type="ECO:0000259" key="1">
    <source>
        <dbReference type="PROSITE" id="PS50873"/>
    </source>
</evidence>
<accession>M8BVY1</accession>
<dbReference type="PROSITE" id="PS50873">
    <property type="entry name" value="PEROXIDASE_4"/>
    <property type="match status" value="1"/>
</dbReference>
<dbReference type="Gene3D" id="1.10.520.10">
    <property type="match status" value="1"/>
</dbReference>
<evidence type="ECO:0000313" key="2">
    <source>
        <dbReference type="EnsemblPlants" id="EMT26114"/>
    </source>
</evidence>
<name>M8BVY1_AEGTA</name>
<dbReference type="GO" id="GO:0004601">
    <property type="term" value="F:peroxidase activity"/>
    <property type="evidence" value="ECO:0007669"/>
    <property type="project" value="InterPro"/>
</dbReference>
<dbReference type="GO" id="GO:0020037">
    <property type="term" value="F:heme binding"/>
    <property type="evidence" value="ECO:0007669"/>
    <property type="project" value="InterPro"/>
</dbReference>
<dbReference type="SUPFAM" id="SSF48113">
    <property type="entry name" value="Heme-dependent peroxidases"/>
    <property type="match status" value="1"/>
</dbReference>
<organism evidence="2">
    <name type="scientific">Aegilops tauschii</name>
    <name type="common">Tausch's goatgrass</name>
    <name type="synonym">Aegilops squarrosa</name>
    <dbReference type="NCBI Taxonomy" id="37682"/>
    <lineage>
        <taxon>Eukaryota</taxon>
        <taxon>Viridiplantae</taxon>
        <taxon>Streptophyta</taxon>
        <taxon>Embryophyta</taxon>
        <taxon>Tracheophyta</taxon>
        <taxon>Spermatophyta</taxon>
        <taxon>Magnoliopsida</taxon>
        <taxon>Liliopsida</taxon>
        <taxon>Poales</taxon>
        <taxon>Poaceae</taxon>
        <taxon>BOP clade</taxon>
        <taxon>Pooideae</taxon>
        <taxon>Triticodae</taxon>
        <taxon>Triticeae</taxon>
        <taxon>Triticinae</taxon>
        <taxon>Aegilops</taxon>
    </lineage>
</organism>
<dbReference type="InterPro" id="IPR010255">
    <property type="entry name" value="Haem_peroxidase_sf"/>
</dbReference>